<dbReference type="PROSITE" id="PS51012">
    <property type="entry name" value="ABC_TM2"/>
    <property type="match status" value="1"/>
</dbReference>
<evidence type="ECO:0000256" key="6">
    <source>
        <dbReference type="RuleBase" id="RU361157"/>
    </source>
</evidence>
<evidence type="ECO:0000256" key="5">
    <source>
        <dbReference type="ARBA" id="ARBA00023251"/>
    </source>
</evidence>
<dbReference type="GO" id="GO:0043190">
    <property type="term" value="C:ATP-binding cassette (ABC) transporter complex"/>
    <property type="evidence" value="ECO:0007669"/>
    <property type="project" value="InterPro"/>
</dbReference>
<dbReference type="AlphaFoldDB" id="A0A4R6S904"/>
<keyword evidence="3 6" id="KW-1133">Transmembrane helix</keyword>
<evidence type="ECO:0000313" key="9">
    <source>
        <dbReference type="Proteomes" id="UP000295444"/>
    </source>
</evidence>
<name>A0A4R6S904_LABRH</name>
<evidence type="ECO:0000256" key="1">
    <source>
        <dbReference type="ARBA" id="ARBA00004141"/>
    </source>
</evidence>
<feature type="transmembrane region" description="Helical" evidence="6">
    <location>
        <begin position="88"/>
        <end position="112"/>
    </location>
</feature>
<keyword evidence="2 6" id="KW-0812">Transmembrane</keyword>
<feature type="transmembrane region" description="Helical" evidence="6">
    <location>
        <begin position="200"/>
        <end position="218"/>
    </location>
</feature>
<dbReference type="InterPro" id="IPR051784">
    <property type="entry name" value="Nod_factor_ABC_transporter"/>
</dbReference>
<feature type="domain" description="ABC transmembrane type-2" evidence="7">
    <location>
        <begin position="48"/>
        <end position="278"/>
    </location>
</feature>
<dbReference type="Proteomes" id="UP000295444">
    <property type="component" value="Unassembled WGS sequence"/>
</dbReference>
<comment type="subcellular location">
    <subcellularLocation>
        <location evidence="6">Cell membrane</location>
        <topology evidence="6">Multi-pass membrane protein</topology>
    </subcellularLocation>
    <subcellularLocation>
        <location evidence="1">Membrane</location>
        <topology evidence="1">Multi-pass membrane protein</topology>
    </subcellularLocation>
</comment>
<keyword evidence="5" id="KW-0046">Antibiotic resistance</keyword>
<evidence type="ECO:0000256" key="4">
    <source>
        <dbReference type="ARBA" id="ARBA00023136"/>
    </source>
</evidence>
<evidence type="ECO:0000259" key="7">
    <source>
        <dbReference type="PROSITE" id="PS51012"/>
    </source>
</evidence>
<protein>
    <recommendedName>
        <fullName evidence="6">Transport permease protein</fullName>
    </recommendedName>
</protein>
<dbReference type="InterPro" id="IPR047817">
    <property type="entry name" value="ABC2_TM_bact-type"/>
</dbReference>
<sequence length="281" mass="30206">MTTDVRAEPATTPEPRGLLLRILPSASYAGRANVVIERALKVYSRGWMVIFSGFAEPLFYLVALGVGFSKLTGDVVGPNGQLISYTAFVAPALLASSAMNGAVYDATFNVFFKFKYGKLYDAMLATPLGPVDVAMGEISWALIRGGLYSTGFLVVMAVFGLLSSWWAILALPAALLISLGFAAIGMGATTFMRSWQDFDLVQLSIVPMFLFSTTFYPVTVYPGPIQVVVECLPLYHGIELMRGLTSGVVGWSMLGHVAYFAVMAVIGLVVASKRLGKLLLT</sequence>
<dbReference type="PRINTS" id="PR00164">
    <property type="entry name" value="ABC2TRNSPORT"/>
</dbReference>
<dbReference type="GO" id="GO:0046677">
    <property type="term" value="P:response to antibiotic"/>
    <property type="evidence" value="ECO:0007669"/>
    <property type="project" value="UniProtKB-KW"/>
</dbReference>
<dbReference type="InterPro" id="IPR000412">
    <property type="entry name" value="ABC_2_transport"/>
</dbReference>
<dbReference type="Pfam" id="PF01061">
    <property type="entry name" value="ABC2_membrane"/>
    <property type="match status" value="1"/>
</dbReference>
<evidence type="ECO:0000313" key="8">
    <source>
        <dbReference type="EMBL" id="TDP96330.1"/>
    </source>
</evidence>
<feature type="transmembrane region" description="Helical" evidence="6">
    <location>
        <begin position="47"/>
        <end position="68"/>
    </location>
</feature>
<comment type="similarity">
    <text evidence="6">Belongs to the ABC-2 integral membrane protein family.</text>
</comment>
<keyword evidence="4 6" id="KW-0472">Membrane</keyword>
<gene>
    <name evidence="8" type="ORF">EV186_104315</name>
</gene>
<feature type="transmembrane region" description="Helical" evidence="6">
    <location>
        <begin position="165"/>
        <end position="188"/>
    </location>
</feature>
<evidence type="ECO:0000256" key="3">
    <source>
        <dbReference type="ARBA" id="ARBA00022989"/>
    </source>
</evidence>
<feature type="transmembrane region" description="Helical" evidence="6">
    <location>
        <begin position="248"/>
        <end position="271"/>
    </location>
</feature>
<keyword evidence="9" id="KW-1185">Reference proteome</keyword>
<keyword evidence="6" id="KW-1003">Cell membrane</keyword>
<comment type="caution">
    <text evidence="8">The sequence shown here is derived from an EMBL/GenBank/DDBJ whole genome shotgun (WGS) entry which is preliminary data.</text>
</comment>
<accession>A0A4R6S904</accession>
<dbReference type="InterPro" id="IPR013525">
    <property type="entry name" value="ABC2_TM"/>
</dbReference>
<proteinExistence type="inferred from homology"/>
<reference evidence="8 9" key="1">
    <citation type="submission" date="2019-03" db="EMBL/GenBank/DDBJ databases">
        <title>Genomic Encyclopedia of Type Strains, Phase IV (KMG-IV): sequencing the most valuable type-strain genomes for metagenomic binning, comparative biology and taxonomic classification.</title>
        <authorList>
            <person name="Goeker M."/>
        </authorList>
    </citation>
    <scope>NUCLEOTIDE SEQUENCE [LARGE SCALE GENOMIC DNA]</scope>
    <source>
        <strain evidence="8 9">DSM 45361</strain>
    </source>
</reference>
<evidence type="ECO:0000256" key="2">
    <source>
        <dbReference type="ARBA" id="ARBA00022692"/>
    </source>
</evidence>
<dbReference type="PANTHER" id="PTHR43229">
    <property type="entry name" value="NODULATION PROTEIN J"/>
    <property type="match status" value="1"/>
</dbReference>
<dbReference type="PANTHER" id="PTHR43229:SF2">
    <property type="entry name" value="NODULATION PROTEIN J"/>
    <property type="match status" value="1"/>
</dbReference>
<dbReference type="PIRSF" id="PIRSF006648">
    <property type="entry name" value="DrrB"/>
    <property type="match status" value="1"/>
</dbReference>
<keyword evidence="6" id="KW-0813">Transport</keyword>
<organism evidence="8 9">
    <name type="scientific">Labedaea rhizosphaerae</name>
    <dbReference type="NCBI Taxonomy" id="598644"/>
    <lineage>
        <taxon>Bacteria</taxon>
        <taxon>Bacillati</taxon>
        <taxon>Actinomycetota</taxon>
        <taxon>Actinomycetes</taxon>
        <taxon>Pseudonocardiales</taxon>
        <taxon>Pseudonocardiaceae</taxon>
        <taxon>Labedaea</taxon>
    </lineage>
</organism>
<feature type="transmembrane region" description="Helical" evidence="6">
    <location>
        <begin position="133"/>
        <end position="159"/>
    </location>
</feature>
<dbReference type="EMBL" id="SNXZ01000004">
    <property type="protein sequence ID" value="TDP96330.1"/>
    <property type="molecule type" value="Genomic_DNA"/>
</dbReference>
<dbReference type="RefSeq" id="WP_243754240.1">
    <property type="nucleotide sequence ID" value="NZ_SNXZ01000004.1"/>
</dbReference>
<dbReference type="GO" id="GO:0140359">
    <property type="term" value="F:ABC-type transporter activity"/>
    <property type="evidence" value="ECO:0007669"/>
    <property type="project" value="InterPro"/>
</dbReference>